<dbReference type="CDD" id="cd16841">
    <property type="entry name" value="RraA_family"/>
    <property type="match status" value="1"/>
</dbReference>
<dbReference type="RefSeq" id="WP_082832936.1">
    <property type="nucleotide sequence ID" value="NZ_CP016340.1"/>
</dbReference>
<dbReference type="Proteomes" id="UP000076825">
    <property type="component" value="Chromosome 1"/>
</dbReference>
<protein>
    <recommendedName>
        <fullName evidence="2">Putative 4-hydroxy-4-methyl-2-oxoglutarate aldolase</fullName>
    </recommendedName>
    <alternativeName>
        <fullName evidence="3">Regulator of ribonuclease activity homolog</fullName>
    </alternativeName>
    <alternativeName>
        <fullName evidence="4">RraA-like protein</fullName>
    </alternativeName>
</protein>
<dbReference type="SUPFAM" id="SSF89562">
    <property type="entry name" value="RraA-like"/>
    <property type="match status" value="1"/>
</dbReference>
<name>A0A157SA12_9BORD</name>
<dbReference type="PATRIC" id="fig|123899.6.peg.612"/>
<evidence type="ECO:0000256" key="5">
    <source>
        <dbReference type="PIRSR" id="PIRSR605493-1"/>
    </source>
</evidence>
<dbReference type="PANTHER" id="PTHR33254">
    <property type="entry name" value="4-HYDROXY-4-METHYL-2-OXOGLUTARATE ALDOLASE 3-RELATED"/>
    <property type="match status" value="1"/>
</dbReference>
<dbReference type="STRING" id="123899.SAMEA3906487_00638"/>
<keyword evidence="7" id="KW-1185">Reference proteome</keyword>
<gene>
    <name evidence="6" type="primary">proA_3</name>
    <name evidence="6" type="ORF">SAMEA3906487_00638</name>
</gene>
<keyword evidence="6" id="KW-0456">Lyase</keyword>
<evidence type="ECO:0000256" key="1">
    <source>
        <dbReference type="ARBA" id="ARBA00001968"/>
    </source>
</evidence>
<dbReference type="InterPro" id="IPR036704">
    <property type="entry name" value="RraA/RraA-like_sf"/>
</dbReference>
<dbReference type="GeneID" id="56587954"/>
<evidence type="ECO:0000313" key="7">
    <source>
        <dbReference type="Proteomes" id="UP000076825"/>
    </source>
</evidence>
<accession>A0A157SA12</accession>
<evidence type="ECO:0000256" key="4">
    <source>
        <dbReference type="ARBA" id="ARBA00030169"/>
    </source>
</evidence>
<evidence type="ECO:0000256" key="3">
    <source>
        <dbReference type="ARBA" id="ARBA00029596"/>
    </source>
</evidence>
<reference evidence="6 7" key="1">
    <citation type="submission" date="2016-04" db="EMBL/GenBank/DDBJ databases">
        <authorList>
            <consortium name="Pathogen Informatics"/>
        </authorList>
    </citation>
    <scope>NUCLEOTIDE SEQUENCE [LARGE SCALE GENOMIC DNA]</scope>
    <source>
        <strain evidence="6 7">H044680328</strain>
    </source>
</reference>
<feature type="binding site" evidence="5">
    <location>
        <begin position="137"/>
        <end position="140"/>
    </location>
    <ligand>
        <name>substrate</name>
    </ligand>
</feature>
<comment type="cofactor">
    <cofactor evidence="5">
        <name>Mg(2+)</name>
        <dbReference type="ChEBI" id="CHEBI:18420"/>
    </cofactor>
</comment>
<dbReference type="AlphaFoldDB" id="A0A157SA12"/>
<dbReference type="InterPro" id="IPR005493">
    <property type="entry name" value="RraA/RraA-like"/>
</dbReference>
<dbReference type="GO" id="GO:0046872">
    <property type="term" value="F:metal ion binding"/>
    <property type="evidence" value="ECO:0007669"/>
    <property type="project" value="UniProtKB-KW"/>
</dbReference>
<evidence type="ECO:0000256" key="2">
    <source>
        <dbReference type="ARBA" id="ARBA00016549"/>
    </source>
</evidence>
<sequence>MTHPCVAEQLSAYGDRLLGLIPAERIRLVDFPRPDAALIAGYQALPDLTSTVADILDTYGFDTAIPASTLAPLDPGQRLVGPAVTIRHVPARSNSGFTLAQGTPPPQLGGRDQITLCLAGDVMVIEAHGIRDASNFGGLMAVAMKEAGLAGLVTDGCVRDVANMRAMGLSVWAGGITPRTGKHRIELAEFNGPVDIAGVQIRPGDLLLGDADGLIVVPQHVAAEVLARAQAAAGLEQHLLAALSSGASARETAGILPPEKW</sequence>
<feature type="binding site" evidence="5">
    <location>
        <position position="159"/>
    </location>
    <ligand>
        <name>substrate</name>
    </ligand>
</feature>
<dbReference type="GO" id="GO:0016829">
    <property type="term" value="F:lyase activity"/>
    <property type="evidence" value="ECO:0007669"/>
    <property type="project" value="UniProtKB-KW"/>
</dbReference>
<dbReference type="eggNOG" id="COG0684">
    <property type="taxonomic scope" value="Bacteria"/>
</dbReference>
<dbReference type="Gene3D" id="3.50.30.40">
    <property type="entry name" value="Ribonuclease E inhibitor RraA/RraA-like"/>
    <property type="match status" value="1"/>
</dbReference>
<dbReference type="EMBL" id="LT546645">
    <property type="protein sequence ID" value="SAI67204.1"/>
    <property type="molecule type" value="Genomic_DNA"/>
</dbReference>
<proteinExistence type="predicted"/>
<feature type="binding site" evidence="5">
    <location>
        <position position="160"/>
    </location>
    <ligand>
        <name>Mg(2+)</name>
        <dbReference type="ChEBI" id="CHEBI:18420"/>
    </ligand>
</feature>
<dbReference type="PANTHER" id="PTHR33254:SF4">
    <property type="entry name" value="4-HYDROXY-4-METHYL-2-OXOGLUTARATE ALDOLASE 3-RELATED"/>
    <property type="match status" value="1"/>
</dbReference>
<keyword evidence="5" id="KW-0479">Metal-binding</keyword>
<dbReference type="KEGG" id="btrm:SAMEA390648700638"/>
<comment type="cofactor">
    <cofactor evidence="1">
        <name>a divalent metal cation</name>
        <dbReference type="ChEBI" id="CHEBI:60240"/>
    </cofactor>
</comment>
<organism evidence="6 7">
    <name type="scientific">Bordetella trematum</name>
    <dbReference type="NCBI Taxonomy" id="123899"/>
    <lineage>
        <taxon>Bacteria</taxon>
        <taxon>Pseudomonadati</taxon>
        <taxon>Pseudomonadota</taxon>
        <taxon>Betaproteobacteria</taxon>
        <taxon>Burkholderiales</taxon>
        <taxon>Alcaligenaceae</taxon>
        <taxon>Bordetella</taxon>
    </lineage>
</organism>
<dbReference type="Pfam" id="PF03737">
    <property type="entry name" value="RraA-like"/>
    <property type="match status" value="1"/>
</dbReference>
<evidence type="ECO:0000313" key="6">
    <source>
        <dbReference type="EMBL" id="SAI67204.1"/>
    </source>
</evidence>
<keyword evidence="5" id="KW-0460">Magnesium</keyword>
<dbReference type="OrthoDB" id="9805307at2"/>